<evidence type="ECO:0000313" key="3">
    <source>
        <dbReference type="EMBL" id="RAU20389.1"/>
    </source>
</evidence>
<sequence>MADTNNPNQPTDHNTGTGDGAHQALDDLTVLQNVQDQSLGDARLNLSRPVDVSDTSLGNLANVQQGSTSNPQVHDIGAIAGGVNVALDVAIEGAEGSTVAPPDLGSAPAQFEDQAVTVEVKAEGAKALNVQSFDNLAQPDENFKPQELPEGRPTDLASPTGPAVTNQQQAAADAPAETVVPDQQEKTNSAPDAPNVTIDTGSVEDPNTAPVVGGADIYSKEDTPRTFKFGVSATDADGDTLTFTVTNPSHGSISKDPATGEYTYNLEEDWNGVDSFTVTVDDGNGHAVSKTFSVNIEGVADGASISSVDSVLIQEGGNFGLNLNVTDTHYNEAVTGVTLSGAPAGSTLTIGGEEVAANADGTFSLTPAQANAADLSIKPPSDFYGTINLEVSAAAVDHGAALAEDATATTSKTIVIEVNAPPTIDNSDASDHGSVTGHISASDPDNANLSYTLVGGVDGTLAVDGGSVTMDAQGNYTFTPEAGWQGGDTASFDVQVSDGRGGTATRTVTVTETNEGPVVESEVTEVTQAGTVKGGIDATDADNDHMTYHLVDPNGNVVDSITNDSGTITINSETGDYTFVASDATKALAAGESVNDSFDVRVSDGHGGVGTTSIDVTIDGANDAAVITGDAKHVSEDSASVSGHVSVTDADHDQAVMQETTQETPEGTFTMGTDGNWSFAVNSGAVQGMAAGESLTKDFKI</sequence>
<accession>A0A364NTH0</accession>
<feature type="compositionally biased region" description="Basic and acidic residues" evidence="1">
    <location>
        <begin position="141"/>
        <end position="153"/>
    </location>
</feature>
<feature type="region of interest" description="Disordered" evidence="1">
    <location>
        <begin position="423"/>
        <end position="442"/>
    </location>
</feature>
<dbReference type="GO" id="GO:0016020">
    <property type="term" value="C:membrane"/>
    <property type="evidence" value="ECO:0007669"/>
    <property type="project" value="InterPro"/>
</dbReference>
<evidence type="ECO:0000313" key="4">
    <source>
        <dbReference type="Proteomes" id="UP000251075"/>
    </source>
</evidence>
<dbReference type="OrthoDB" id="7875798at2"/>
<keyword evidence="4" id="KW-1185">Reference proteome</keyword>
<dbReference type="InterPro" id="IPR002126">
    <property type="entry name" value="Cadherin-like_dom"/>
</dbReference>
<dbReference type="Proteomes" id="UP000251075">
    <property type="component" value="Unassembled WGS sequence"/>
</dbReference>
<feature type="domain" description="Cadherin" evidence="2">
    <location>
        <begin position="515"/>
        <end position="628"/>
    </location>
</feature>
<dbReference type="InterPro" id="IPR040853">
    <property type="entry name" value="RapA2_cadherin-like"/>
</dbReference>
<dbReference type="Pfam" id="PF17803">
    <property type="entry name" value="Cadherin_4"/>
    <property type="match status" value="1"/>
</dbReference>
<gene>
    <name evidence="3" type="ORF">CU669_18565</name>
</gene>
<feature type="compositionally biased region" description="Polar residues" evidence="1">
    <location>
        <begin position="1"/>
        <end position="16"/>
    </location>
</feature>
<dbReference type="CDD" id="cd11304">
    <property type="entry name" value="Cadherin_repeat"/>
    <property type="match status" value="1"/>
</dbReference>
<dbReference type="Pfam" id="PF17963">
    <property type="entry name" value="Big_9"/>
    <property type="match status" value="2"/>
</dbReference>
<dbReference type="EMBL" id="PGTO01000024">
    <property type="protein sequence ID" value="RAU20389.1"/>
    <property type="molecule type" value="Genomic_DNA"/>
</dbReference>
<feature type="region of interest" description="Disordered" evidence="1">
    <location>
        <begin position="1"/>
        <end position="25"/>
    </location>
</feature>
<dbReference type="Gene3D" id="2.60.40.60">
    <property type="entry name" value="Cadherins"/>
    <property type="match status" value="1"/>
</dbReference>
<reference evidence="3 4" key="1">
    <citation type="submission" date="2017-11" db="EMBL/GenBank/DDBJ databases">
        <title>Draft genome sequence of magnetotactic bacterium Magnetospirillum kuznetsovii LBB-42.</title>
        <authorList>
            <person name="Grouzdev D.S."/>
            <person name="Rysina M.S."/>
            <person name="Baslerov R.V."/>
            <person name="Koziaeva V."/>
        </authorList>
    </citation>
    <scope>NUCLEOTIDE SEQUENCE [LARGE SCALE GENOMIC DNA]</scope>
    <source>
        <strain evidence="3 4">LBB-42</strain>
    </source>
</reference>
<feature type="domain" description="Cadherin" evidence="2">
    <location>
        <begin position="418"/>
        <end position="519"/>
    </location>
</feature>
<comment type="caution">
    <text evidence="3">The sequence shown here is derived from an EMBL/GenBank/DDBJ whole genome shotgun (WGS) entry which is preliminary data.</text>
</comment>
<dbReference type="GO" id="GO:0005509">
    <property type="term" value="F:calcium ion binding"/>
    <property type="evidence" value="ECO:0007669"/>
    <property type="project" value="InterPro"/>
</dbReference>
<dbReference type="InterPro" id="IPR013783">
    <property type="entry name" value="Ig-like_fold"/>
</dbReference>
<dbReference type="PROSITE" id="PS50268">
    <property type="entry name" value="CADHERIN_2"/>
    <property type="match status" value="2"/>
</dbReference>
<dbReference type="GO" id="GO:0007156">
    <property type="term" value="P:homophilic cell adhesion via plasma membrane adhesion molecules"/>
    <property type="evidence" value="ECO:0007669"/>
    <property type="project" value="InterPro"/>
</dbReference>
<protein>
    <recommendedName>
        <fullName evidence="2">Cadherin domain-containing protein</fullName>
    </recommendedName>
</protein>
<dbReference type="Gene3D" id="2.60.40.10">
    <property type="entry name" value="Immunoglobulins"/>
    <property type="match status" value="2"/>
</dbReference>
<dbReference type="NCBIfam" id="TIGR01965">
    <property type="entry name" value="VCBS_repeat"/>
    <property type="match status" value="3"/>
</dbReference>
<feature type="region of interest" description="Disordered" evidence="1">
    <location>
        <begin position="131"/>
        <end position="214"/>
    </location>
</feature>
<name>A0A364NTH0_9PROT</name>
<dbReference type="InterPro" id="IPR010221">
    <property type="entry name" value="VCBS_dom"/>
</dbReference>
<dbReference type="RefSeq" id="WP_146747789.1">
    <property type="nucleotide sequence ID" value="NZ_PGTO01000024.1"/>
</dbReference>
<dbReference type="AlphaFoldDB" id="A0A364NTH0"/>
<proteinExistence type="predicted"/>
<dbReference type="NCBIfam" id="NF012211">
    <property type="entry name" value="tand_rpt_95"/>
    <property type="match status" value="2"/>
</dbReference>
<organism evidence="3 4">
    <name type="scientific">Paramagnetospirillum kuznetsovii</name>
    <dbReference type="NCBI Taxonomy" id="2053833"/>
    <lineage>
        <taxon>Bacteria</taxon>
        <taxon>Pseudomonadati</taxon>
        <taxon>Pseudomonadota</taxon>
        <taxon>Alphaproteobacteria</taxon>
        <taxon>Rhodospirillales</taxon>
        <taxon>Magnetospirillaceae</taxon>
        <taxon>Paramagnetospirillum</taxon>
    </lineage>
</organism>
<evidence type="ECO:0000259" key="2">
    <source>
        <dbReference type="PROSITE" id="PS50268"/>
    </source>
</evidence>
<evidence type="ECO:0000256" key="1">
    <source>
        <dbReference type="SAM" id="MobiDB-lite"/>
    </source>
</evidence>
<feature type="non-terminal residue" evidence="3">
    <location>
        <position position="701"/>
    </location>
</feature>